<gene>
    <name evidence="1" type="ORF">HMPREF9624_02115</name>
</gene>
<organism evidence="1 2">
    <name type="scientific">Oribacterium asaccharolyticum ACB7</name>
    <dbReference type="NCBI Taxonomy" id="796944"/>
    <lineage>
        <taxon>Bacteria</taxon>
        <taxon>Bacillati</taxon>
        <taxon>Bacillota</taxon>
        <taxon>Clostridia</taxon>
        <taxon>Lachnospirales</taxon>
        <taxon>Lachnospiraceae</taxon>
        <taxon>Oribacterium</taxon>
    </lineage>
</organism>
<dbReference type="PATRIC" id="fig|796944.3.peg.634"/>
<sequence>MQEYKQLENYDCIVVGGGASGLAAISAMADLGITNTLLLEKNAEAGGSLLTDSEPLSLSGKSFSGKALLAQFLRLIDIYEVKTAFHRELLSVSLNEMSRTSCTIPVMNKMSQDSPAPLIQNKTADGEKGFLPVFTLTVKNTISQKDELYYSNYLILAFSNSKTFSLHDAGIPEDRVKMIEGKSLSDALTQGGKVGREMGELLLRKK</sequence>
<dbReference type="Gene3D" id="3.50.50.60">
    <property type="entry name" value="FAD/NAD(P)-binding domain"/>
    <property type="match status" value="1"/>
</dbReference>
<dbReference type="RefSeq" id="WP_009537767.1">
    <property type="nucleotide sequence ID" value="NZ_JH414506.1"/>
</dbReference>
<reference evidence="1 2" key="1">
    <citation type="submission" date="2011-08" db="EMBL/GenBank/DDBJ databases">
        <title>The Genome Sequence of Oribacterium sp. ACB7.</title>
        <authorList>
            <consortium name="The Broad Institute Genome Sequencing Platform"/>
            <person name="Earl A."/>
            <person name="Ward D."/>
            <person name="Feldgarden M."/>
            <person name="Gevers D."/>
            <person name="Sizova M."/>
            <person name="Hazen A."/>
            <person name="Epstein S."/>
            <person name="Young S.K."/>
            <person name="Zeng Q."/>
            <person name="Gargeya S."/>
            <person name="Fitzgerald M."/>
            <person name="Haas B."/>
            <person name="Abouelleil A."/>
            <person name="Alvarado L."/>
            <person name="Arachchi H.M."/>
            <person name="Berlin A."/>
            <person name="Brown A."/>
            <person name="Chapman S.B."/>
            <person name="Chen Z."/>
            <person name="Dunbar C."/>
            <person name="Freedman E."/>
            <person name="Gearin G."/>
            <person name="Gellesch M."/>
            <person name="Goldberg J."/>
            <person name="Griggs A."/>
            <person name="Gujja S."/>
            <person name="Heiman D."/>
            <person name="Howarth C."/>
            <person name="Larson L."/>
            <person name="Lui A."/>
            <person name="MacDonald P.J.P."/>
            <person name="Montmayeur A."/>
            <person name="Murphy C."/>
            <person name="Neiman D."/>
            <person name="Pearson M."/>
            <person name="Priest M."/>
            <person name="Roberts A."/>
            <person name="Saif S."/>
            <person name="Shea T."/>
            <person name="Shenoy N."/>
            <person name="Sisk P."/>
            <person name="Stolte C."/>
            <person name="Sykes S."/>
            <person name="Wortman J."/>
            <person name="Nusbaum C."/>
            <person name="Birren B."/>
        </authorList>
    </citation>
    <scope>NUCLEOTIDE SEQUENCE [LARGE SCALE GENOMIC DNA]</scope>
    <source>
        <strain evidence="1 2">ACB7</strain>
    </source>
</reference>
<dbReference type="EMBL" id="AFZD01000006">
    <property type="protein sequence ID" value="EHL13636.1"/>
    <property type="molecule type" value="Genomic_DNA"/>
</dbReference>
<accession>G9WSP9</accession>
<protein>
    <recommendedName>
        <fullName evidence="3">FAD-dependent oxidoreductase 2 FAD binding domain-containing protein</fullName>
    </recommendedName>
</protein>
<dbReference type="HOGENOM" id="CLU_1293257_0_0_9"/>
<keyword evidence="2" id="KW-1185">Reference proteome</keyword>
<dbReference type="SUPFAM" id="SSF51905">
    <property type="entry name" value="FAD/NAD(P)-binding domain"/>
    <property type="match status" value="1"/>
</dbReference>
<evidence type="ECO:0008006" key="3">
    <source>
        <dbReference type="Google" id="ProtNLM"/>
    </source>
</evidence>
<evidence type="ECO:0000313" key="2">
    <source>
        <dbReference type="Proteomes" id="UP000003527"/>
    </source>
</evidence>
<dbReference type="Proteomes" id="UP000003527">
    <property type="component" value="Unassembled WGS sequence"/>
</dbReference>
<dbReference type="InterPro" id="IPR036188">
    <property type="entry name" value="FAD/NAD-bd_sf"/>
</dbReference>
<proteinExistence type="predicted"/>
<dbReference type="Pfam" id="PF13450">
    <property type="entry name" value="NAD_binding_8"/>
    <property type="match status" value="1"/>
</dbReference>
<dbReference type="AlphaFoldDB" id="G9WSP9"/>
<comment type="caution">
    <text evidence="1">The sequence shown here is derived from an EMBL/GenBank/DDBJ whole genome shotgun (WGS) entry which is preliminary data.</text>
</comment>
<name>G9WSP9_9FIRM</name>
<evidence type="ECO:0000313" key="1">
    <source>
        <dbReference type="EMBL" id="EHL13636.1"/>
    </source>
</evidence>